<dbReference type="InterPro" id="IPR006361">
    <property type="entry name" value="Uroporphyrinogen_deCO2ase_HemE"/>
</dbReference>
<dbReference type="PROSITE" id="PS00907">
    <property type="entry name" value="UROD_2"/>
    <property type="match status" value="1"/>
</dbReference>
<feature type="domain" description="Uroporphyrinogen decarboxylase (URO-D)" evidence="10">
    <location>
        <begin position="20"/>
        <end position="29"/>
    </location>
</feature>
<dbReference type="Pfam" id="PF01208">
    <property type="entry name" value="URO-D"/>
    <property type="match status" value="1"/>
</dbReference>
<feature type="binding site" evidence="7">
    <location>
        <position position="74"/>
    </location>
    <ligand>
        <name>substrate</name>
    </ligand>
</feature>
<dbReference type="NCBIfam" id="TIGR01464">
    <property type="entry name" value="hemE"/>
    <property type="match status" value="1"/>
</dbReference>
<dbReference type="Proteomes" id="UP000614410">
    <property type="component" value="Unassembled WGS sequence"/>
</dbReference>
<dbReference type="PANTHER" id="PTHR21091">
    <property type="entry name" value="METHYLTETRAHYDROFOLATE:HOMOCYSTEINE METHYLTRANSFERASE RELATED"/>
    <property type="match status" value="1"/>
</dbReference>
<dbReference type="Gene3D" id="3.20.20.210">
    <property type="match status" value="1"/>
</dbReference>
<dbReference type="EC" id="4.1.1.37" evidence="3 7"/>
<keyword evidence="7" id="KW-0963">Cytoplasm</keyword>
<evidence type="ECO:0000259" key="11">
    <source>
        <dbReference type="PROSITE" id="PS00907"/>
    </source>
</evidence>
<evidence type="ECO:0000313" key="12">
    <source>
        <dbReference type="EMBL" id="MBJ7608417.1"/>
    </source>
</evidence>
<dbReference type="GO" id="GO:0004853">
    <property type="term" value="F:uroporphyrinogen decarboxylase activity"/>
    <property type="evidence" value="ECO:0007669"/>
    <property type="project" value="UniProtKB-UniRule"/>
</dbReference>
<dbReference type="InterPro" id="IPR038071">
    <property type="entry name" value="UROD/MetE-like_sf"/>
</dbReference>
<dbReference type="PANTHER" id="PTHR21091:SF169">
    <property type="entry name" value="UROPORPHYRINOGEN DECARBOXYLASE"/>
    <property type="match status" value="1"/>
</dbReference>
<evidence type="ECO:0000256" key="7">
    <source>
        <dbReference type="HAMAP-Rule" id="MF_00218"/>
    </source>
</evidence>
<feature type="binding site" evidence="7">
    <location>
        <begin position="25"/>
        <end position="29"/>
    </location>
    <ligand>
        <name>substrate</name>
    </ligand>
</feature>
<comment type="subunit">
    <text evidence="7">Homodimer.</text>
</comment>
<feature type="domain" description="Uroporphyrinogen decarboxylase (URO-D)" evidence="11">
    <location>
        <begin position="139"/>
        <end position="155"/>
    </location>
</feature>
<evidence type="ECO:0000256" key="9">
    <source>
        <dbReference type="RuleBase" id="RU004169"/>
    </source>
</evidence>
<dbReference type="PROSITE" id="PS00906">
    <property type="entry name" value="UROD_1"/>
    <property type="match status" value="1"/>
</dbReference>
<feature type="site" description="Transition state stabilizer" evidence="7">
    <location>
        <position position="74"/>
    </location>
</feature>
<dbReference type="GO" id="GO:0005829">
    <property type="term" value="C:cytosol"/>
    <property type="evidence" value="ECO:0007669"/>
    <property type="project" value="TreeGrafter"/>
</dbReference>
<evidence type="ECO:0000256" key="2">
    <source>
        <dbReference type="ARBA" id="ARBA00009935"/>
    </source>
</evidence>
<dbReference type="CDD" id="cd00717">
    <property type="entry name" value="URO-D"/>
    <property type="match status" value="1"/>
</dbReference>
<dbReference type="HAMAP" id="MF_00218">
    <property type="entry name" value="URO_D"/>
    <property type="match status" value="1"/>
</dbReference>
<evidence type="ECO:0000256" key="3">
    <source>
        <dbReference type="ARBA" id="ARBA00012288"/>
    </source>
</evidence>
<dbReference type="GO" id="GO:0006782">
    <property type="term" value="P:protoporphyrinogen IX biosynthetic process"/>
    <property type="evidence" value="ECO:0007669"/>
    <property type="project" value="UniProtKB-UniRule"/>
</dbReference>
<evidence type="ECO:0000256" key="8">
    <source>
        <dbReference type="RuleBase" id="RU000554"/>
    </source>
</evidence>
<sequence length="343" mass="37449">MTGAARFLAAAQRQPVDRTPVWFMRQAGRCLAAYRELRQSYDILTITRTPELCARVTLMPVEEFGVDAAVLYADIMLPLYGMGVPFSIDPGLGPVIHEPVRDAAAVRALRIVDADEGTPELFEAIRLLARELDGRTALLGFAGAPFTVASYLIEGRPTKDFARSKALMYGQPAVWHELMETLTEVTIRYLRAQVAAGVQAVQLFDSWVGALGAAEYAEYVLPYVRRIFAGVSGTVPTIHFGTSTAHLLEQMAGAGCDAMSVDWRLRLDQAWARIGDRAIQGNLDPTVCLAPWPVVEREALRVLAEAGGRPGHIFNLGHGVLADTPSDTLRRIVELVHQQTGVA</sequence>
<keyword evidence="4 7" id="KW-0210">Decarboxylase</keyword>
<comment type="subcellular location">
    <subcellularLocation>
        <location evidence="7">Cytoplasm</location>
    </subcellularLocation>
</comment>
<organism evidence="12 13">
    <name type="scientific">Candidatus Amunia macphersoniae</name>
    <dbReference type="NCBI Taxonomy" id="3127014"/>
    <lineage>
        <taxon>Bacteria</taxon>
        <taxon>Bacillati</taxon>
        <taxon>Candidatus Dormiibacterota</taxon>
        <taxon>Candidatus Dormibacteria</taxon>
        <taxon>Candidatus Aeolococcales</taxon>
        <taxon>Candidatus Aeolococcaceae</taxon>
        <taxon>Candidatus Amunia</taxon>
    </lineage>
</organism>
<evidence type="ECO:0000256" key="4">
    <source>
        <dbReference type="ARBA" id="ARBA00022793"/>
    </source>
</evidence>
<name>A0A934KNL4_9BACT</name>
<keyword evidence="5 7" id="KW-0456">Lyase</keyword>
<comment type="catalytic activity">
    <reaction evidence="7 8">
        <text>uroporphyrinogen III + 4 H(+) = coproporphyrinogen III + 4 CO2</text>
        <dbReference type="Rhea" id="RHEA:19865"/>
        <dbReference type="ChEBI" id="CHEBI:15378"/>
        <dbReference type="ChEBI" id="CHEBI:16526"/>
        <dbReference type="ChEBI" id="CHEBI:57308"/>
        <dbReference type="ChEBI" id="CHEBI:57309"/>
        <dbReference type="EC" id="4.1.1.37"/>
    </reaction>
</comment>
<feature type="binding site" evidence="7">
    <location>
        <position position="206"/>
    </location>
    <ligand>
        <name>substrate</name>
    </ligand>
</feature>
<evidence type="ECO:0000256" key="5">
    <source>
        <dbReference type="ARBA" id="ARBA00023239"/>
    </source>
</evidence>
<dbReference type="AlphaFoldDB" id="A0A934KNL4"/>
<comment type="caution">
    <text evidence="12">The sequence shown here is derived from an EMBL/GenBank/DDBJ whole genome shotgun (WGS) entry which is preliminary data.</text>
</comment>
<accession>A0A934KNL4</accession>
<dbReference type="InterPro" id="IPR000257">
    <property type="entry name" value="Uroporphyrinogen_deCOase"/>
</dbReference>
<dbReference type="EMBL" id="JAEKNN010000012">
    <property type="protein sequence ID" value="MBJ7608417.1"/>
    <property type="molecule type" value="Genomic_DNA"/>
</dbReference>
<comment type="function">
    <text evidence="7">Catalyzes the decarboxylation of four acetate groups of uroporphyrinogen-III to yield coproporphyrinogen-III.</text>
</comment>
<feature type="binding site" evidence="7">
    <location>
        <position position="151"/>
    </location>
    <ligand>
        <name>substrate</name>
    </ligand>
</feature>
<protein>
    <recommendedName>
        <fullName evidence="3 7">Uroporphyrinogen decarboxylase</fullName>
        <shortName evidence="7">UPD</shortName>
        <shortName evidence="7">URO-D</shortName>
        <ecNumber evidence="3 7">4.1.1.37</ecNumber>
    </recommendedName>
</protein>
<proteinExistence type="inferred from homology"/>
<evidence type="ECO:0000313" key="13">
    <source>
        <dbReference type="Proteomes" id="UP000614410"/>
    </source>
</evidence>
<feature type="binding site" evidence="7">
    <location>
        <position position="318"/>
    </location>
    <ligand>
        <name>substrate</name>
    </ligand>
</feature>
<evidence type="ECO:0000256" key="1">
    <source>
        <dbReference type="ARBA" id="ARBA00004804"/>
    </source>
</evidence>
<dbReference type="SUPFAM" id="SSF51726">
    <property type="entry name" value="UROD/MetE-like"/>
    <property type="match status" value="1"/>
</dbReference>
<keyword evidence="6 7" id="KW-0627">Porphyrin biosynthesis</keyword>
<comment type="similarity">
    <text evidence="2 7 9">Belongs to the uroporphyrinogen decarboxylase family.</text>
</comment>
<evidence type="ECO:0000259" key="10">
    <source>
        <dbReference type="PROSITE" id="PS00906"/>
    </source>
</evidence>
<gene>
    <name evidence="7 12" type="primary">hemE</name>
    <name evidence="12" type="ORF">JF887_03160</name>
</gene>
<comment type="caution">
    <text evidence="7">Lacks conserved residue(s) required for the propagation of feature annotation.</text>
</comment>
<evidence type="ECO:0000256" key="6">
    <source>
        <dbReference type="ARBA" id="ARBA00023244"/>
    </source>
</evidence>
<comment type="pathway">
    <text evidence="1 7 8">Porphyrin-containing compound metabolism; protoporphyrin-IX biosynthesis; coproporphyrinogen-III from 5-aminolevulinate: step 4/4.</text>
</comment>
<reference evidence="12 13" key="1">
    <citation type="submission" date="2020-10" db="EMBL/GenBank/DDBJ databases">
        <title>Ca. Dormibacterota MAGs.</title>
        <authorList>
            <person name="Montgomery K."/>
        </authorList>
    </citation>
    <scope>NUCLEOTIDE SEQUENCE [LARGE SCALE GENOMIC DNA]</scope>
    <source>
        <strain evidence="12">Mitchell_Peninsula_5</strain>
    </source>
</reference>